<proteinExistence type="predicted"/>
<gene>
    <name evidence="1" type="ORF">BV022_01675</name>
</gene>
<evidence type="ECO:0000313" key="1">
    <source>
        <dbReference type="EMBL" id="PRL88766.1"/>
    </source>
</evidence>
<dbReference type="RefSeq" id="WP_231901887.1">
    <property type="nucleotide sequence ID" value="NZ_CP135840.1"/>
</dbReference>
<comment type="caution">
    <text evidence="1">The sequence shown here is derived from an EMBL/GenBank/DDBJ whole genome shotgun (WGS) entry which is preliminary data.</text>
</comment>
<organism evidence="1">
    <name type="scientific">Haemophilus influenzae</name>
    <dbReference type="NCBI Taxonomy" id="727"/>
    <lineage>
        <taxon>Bacteria</taxon>
        <taxon>Pseudomonadati</taxon>
        <taxon>Pseudomonadota</taxon>
        <taxon>Gammaproteobacteria</taxon>
        <taxon>Pasteurellales</taxon>
        <taxon>Pasteurellaceae</taxon>
        <taxon>Haemophilus</taxon>
    </lineage>
</organism>
<dbReference type="EMBL" id="MZKM01000055">
    <property type="protein sequence ID" value="PRL88766.1"/>
    <property type="molecule type" value="Genomic_DNA"/>
</dbReference>
<protein>
    <submittedName>
        <fullName evidence="1">Uncharacterized protein</fullName>
    </submittedName>
</protein>
<name>A0ABD6WN91_HAEIF</name>
<reference evidence="1" key="1">
    <citation type="submission" date="2017-02" db="EMBL/GenBank/DDBJ databases">
        <title>Haemophilus influenzae in COPD genome sequencing project.</title>
        <authorList>
            <person name="Murphy T.F."/>
            <person name="Kong Y."/>
            <person name="Nadendla S."/>
            <person name="Tettelin H."/>
            <person name="Pettigrew M."/>
        </authorList>
    </citation>
    <scope>NUCLEOTIDE SEQUENCE [LARGE SCALE GENOMIC DNA]</scope>
    <source>
        <strain evidence="1">19P94H1</strain>
    </source>
</reference>
<accession>A0ABD6WN91</accession>
<sequence>MSNFFNSLFSDKGEIKGIDNQYSVSEIVDILKEEGYSINVIQDNFLVFRLQGTNVVVVPHDLPVLQSH</sequence>
<dbReference type="AlphaFoldDB" id="A0ABD6WN91"/>